<name>A0ABZ0S1B1_9BACI</name>
<proteinExistence type="predicted"/>
<evidence type="ECO:0000313" key="1">
    <source>
        <dbReference type="EMBL" id="WPK12935.1"/>
    </source>
</evidence>
<reference evidence="1 2" key="1">
    <citation type="submission" date="2023-09" db="EMBL/GenBank/DDBJ databases">
        <authorList>
            <person name="Page C.A."/>
            <person name="Perez-Diaz I.M."/>
        </authorList>
    </citation>
    <scope>NUCLEOTIDE SEQUENCE [LARGE SCALE GENOMIC DNA]</scope>
    <source>
        <strain evidence="1 2">Ll15</strain>
    </source>
</reference>
<organism evidence="1 2">
    <name type="scientific">Lysinibacillus louembei</name>
    <dbReference type="NCBI Taxonomy" id="1470088"/>
    <lineage>
        <taxon>Bacteria</taxon>
        <taxon>Bacillati</taxon>
        <taxon>Bacillota</taxon>
        <taxon>Bacilli</taxon>
        <taxon>Bacillales</taxon>
        <taxon>Bacillaceae</taxon>
        <taxon>Lysinibacillus</taxon>
    </lineage>
</organism>
<protein>
    <submittedName>
        <fullName evidence="1">Uncharacterized protein</fullName>
    </submittedName>
</protein>
<accession>A0ABZ0S1B1</accession>
<evidence type="ECO:0000313" key="2">
    <source>
        <dbReference type="Proteomes" id="UP001322664"/>
    </source>
</evidence>
<dbReference type="RefSeq" id="WP_293929504.1">
    <property type="nucleotide sequence ID" value="NZ_CP137624.1"/>
</dbReference>
<dbReference type="Proteomes" id="UP001322664">
    <property type="component" value="Chromosome"/>
</dbReference>
<dbReference type="EMBL" id="CP137624">
    <property type="protein sequence ID" value="WPK12935.1"/>
    <property type="molecule type" value="Genomic_DNA"/>
</dbReference>
<sequence>MKKLLSITLLVFVIAISVVYFKTDTVKGLLKVESISTKFTVEKVEGISFESITVTKEQQAEIATYIENLKLKKIKNSSYDILDTVYRINWNASNTLYLVAPNIIVVPFKSTRGYRIVNDEQFLRYFEVLLK</sequence>
<gene>
    <name evidence="1" type="ORF">R6U77_04380</name>
</gene>
<keyword evidence="2" id="KW-1185">Reference proteome</keyword>